<evidence type="ECO:0000313" key="2">
    <source>
        <dbReference type="Proteomes" id="UP000318102"/>
    </source>
</evidence>
<keyword evidence="2" id="KW-1185">Reference proteome</keyword>
<comment type="caution">
    <text evidence="1">The sequence shown here is derived from an EMBL/GenBank/DDBJ whole genome shotgun (WGS) entry which is preliminary data.</text>
</comment>
<proteinExistence type="predicted"/>
<reference evidence="1 2" key="1">
    <citation type="submission" date="2019-07" db="EMBL/GenBank/DDBJ databases">
        <authorList>
            <person name="Kim J."/>
        </authorList>
    </citation>
    <scope>NUCLEOTIDE SEQUENCE [LARGE SCALE GENOMIC DNA]</scope>
    <source>
        <strain evidence="1 2">N4</strain>
    </source>
</reference>
<sequence>MIKEIECLRKQMHEAYEEGLTLTDVRIVSISQDLDKLLTEYHYTHKYESKSLHLKSITGR</sequence>
<dbReference type="GO" id="GO:0043937">
    <property type="term" value="P:regulation of sporulation"/>
    <property type="evidence" value="ECO:0007669"/>
    <property type="project" value="InterPro"/>
</dbReference>
<accession>A0A559J1L9</accession>
<protein>
    <submittedName>
        <fullName evidence="1">Aspartyl-phosphate phosphatase Spo0E family protein</fullName>
    </submittedName>
</protein>
<dbReference type="Pfam" id="PF09388">
    <property type="entry name" value="SpoOE-like"/>
    <property type="match status" value="1"/>
</dbReference>
<gene>
    <name evidence="1" type="ORF">FPZ44_12105</name>
</gene>
<dbReference type="InterPro" id="IPR036638">
    <property type="entry name" value="HLH_DNA-bd_sf"/>
</dbReference>
<dbReference type="Proteomes" id="UP000318102">
    <property type="component" value="Unassembled WGS sequence"/>
</dbReference>
<name>A0A559J1L9_9BACL</name>
<dbReference type="EMBL" id="VNJK01000001">
    <property type="protein sequence ID" value="TVX93736.1"/>
    <property type="molecule type" value="Genomic_DNA"/>
</dbReference>
<evidence type="ECO:0000313" key="1">
    <source>
        <dbReference type="EMBL" id="TVX93736.1"/>
    </source>
</evidence>
<dbReference type="AlphaFoldDB" id="A0A559J1L9"/>
<dbReference type="Gene3D" id="4.10.280.10">
    <property type="entry name" value="Helix-loop-helix DNA-binding domain"/>
    <property type="match status" value="1"/>
</dbReference>
<dbReference type="SUPFAM" id="SSF140500">
    <property type="entry name" value="BAS1536-like"/>
    <property type="match status" value="1"/>
</dbReference>
<organism evidence="1 2">
    <name type="scientific">Paenibacillus agilis</name>
    <dbReference type="NCBI Taxonomy" id="3020863"/>
    <lineage>
        <taxon>Bacteria</taxon>
        <taxon>Bacillati</taxon>
        <taxon>Bacillota</taxon>
        <taxon>Bacilli</taxon>
        <taxon>Bacillales</taxon>
        <taxon>Paenibacillaceae</taxon>
        <taxon>Paenibacillus</taxon>
    </lineage>
</organism>
<dbReference type="GO" id="GO:0046983">
    <property type="term" value="F:protein dimerization activity"/>
    <property type="evidence" value="ECO:0007669"/>
    <property type="project" value="InterPro"/>
</dbReference>
<dbReference type="OrthoDB" id="2972613at2"/>
<dbReference type="RefSeq" id="WP_144990510.1">
    <property type="nucleotide sequence ID" value="NZ_VNJK01000001.1"/>
</dbReference>
<dbReference type="InterPro" id="IPR018540">
    <property type="entry name" value="Spo0E-like"/>
</dbReference>
<dbReference type="InterPro" id="IPR037208">
    <property type="entry name" value="Spo0E-like_sf"/>
</dbReference>